<dbReference type="Gene3D" id="3.40.50.300">
    <property type="entry name" value="P-loop containing nucleotide triphosphate hydrolases"/>
    <property type="match status" value="1"/>
</dbReference>
<name>A0A6G0UAQ8_APHGL</name>
<evidence type="ECO:0000313" key="1">
    <source>
        <dbReference type="EMBL" id="KAE9545392.1"/>
    </source>
</evidence>
<sequence length="187" mass="21050">MAASSSSSWSDKNEQKVFKCSAKAATKYPFSILMIGNTNWSTQITDALIEYHENNHVSKIQVHKAPSVKSALSTLSSVYADLVIIMLDISKNDCLVDVEVNLLALEPALLCGRTILVNPKNSIKRKDMGVSYENIDSLKRKYNLLILHGNIDDYISRMFLARRIMVYSYKINKNGLPNILEFNSVDM</sequence>
<dbReference type="InterPro" id="IPR027417">
    <property type="entry name" value="P-loop_NTPase"/>
</dbReference>
<evidence type="ECO:0000313" key="2">
    <source>
        <dbReference type="Proteomes" id="UP000475862"/>
    </source>
</evidence>
<organism evidence="1 2">
    <name type="scientific">Aphis glycines</name>
    <name type="common">Soybean aphid</name>
    <dbReference type="NCBI Taxonomy" id="307491"/>
    <lineage>
        <taxon>Eukaryota</taxon>
        <taxon>Metazoa</taxon>
        <taxon>Ecdysozoa</taxon>
        <taxon>Arthropoda</taxon>
        <taxon>Hexapoda</taxon>
        <taxon>Insecta</taxon>
        <taxon>Pterygota</taxon>
        <taxon>Neoptera</taxon>
        <taxon>Paraneoptera</taxon>
        <taxon>Hemiptera</taxon>
        <taxon>Sternorrhyncha</taxon>
        <taxon>Aphidomorpha</taxon>
        <taxon>Aphidoidea</taxon>
        <taxon>Aphididae</taxon>
        <taxon>Aphidini</taxon>
        <taxon>Aphis</taxon>
        <taxon>Aphis</taxon>
    </lineage>
</organism>
<accession>A0A6G0UAQ8</accession>
<keyword evidence="2" id="KW-1185">Reference proteome</keyword>
<dbReference type="Proteomes" id="UP000475862">
    <property type="component" value="Unassembled WGS sequence"/>
</dbReference>
<protein>
    <submittedName>
        <fullName evidence="1">Uncharacterized protein</fullName>
    </submittedName>
</protein>
<dbReference type="OrthoDB" id="6599848at2759"/>
<dbReference type="EMBL" id="VYZN01000001">
    <property type="protein sequence ID" value="KAE9545392.1"/>
    <property type="molecule type" value="Genomic_DNA"/>
</dbReference>
<gene>
    <name evidence="1" type="ORF">AGLY_000935</name>
</gene>
<reference evidence="1 2" key="1">
    <citation type="submission" date="2019-08" db="EMBL/GenBank/DDBJ databases">
        <title>The genome of the soybean aphid Biotype 1, its phylome, world population structure and adaptation to the North American continent.</title>
        <authorList>
            <person name="Giordano R."/>
            <person name="Donthu R.K."/>
            <person name="Hernandez A.G."/>
            <person name="Wright C.L."/>
            <person name="Zimin A.V."/>
        </authorList>
    </citation>
    <scope>NUCLEOTIDE SEQUENCE [LARGE SCALE GENOMIC DNA]</scope>
    <source>
        <tissue evidence="1">Whole aphids</tissue>
    </source>
</reference>
<comment type="caution">
    <text evidence="1">The sequence shown here is derived from an EMBL/GenBank/DDBJ whole genome shotgun (WGS) entry which is preliminary data.</text>
</comment>
<dbReference type="AlphaFoldDB" id="A0A6G0UAQ8"/>
<proteinExistence type="predicted"/>